<proteinExistence type="predicted"/>
<feature type="signal peptide" evidence="1">
    <location>
        <begin position="1"/>
        <end position="17"/>
    </location>
</feature>
<dbReference type="AlphaFoldDB" id="A0A2T6GQG1"/>
<keyword evidence="1" id="KW-0732">Signal</keyword>
<evidence type="ECO:0008006" key="4">
    <source>
        <dbReference type="Google" id="ProtNLM"/>
    </source>
</evidence>
<dbReference type="PROSITE" id="PS51257">
    <property type="entry name" value="PROKAR_LIPOPROTEIN"/>
    <property type="match status" value="1"/>
</dbReference>
<dbReference type="EMBL" id="PYJM01000002">
    <property type="protein sequence ID" value="PUA46366.1"/>
    <property type="molecule type" value="Genomic_DNA"/>
</dbReference>
<dbReference type="RefSeq" id="WP_082729316.1">
    <property type="nucleotide sequence ID" value="NZ_PYJM01000002.1"/>
</dbReference>
<comment type="caution">
    <text evidence="2">The sequence shown here is derived from an EMBL/GenBank/DDBJ whole genome shotgun (WGS) entry which is preliminary data.</text>
</comment>
<reference evidence="2 3" key="1">
    <citation type="submission" date="2018-03" db="EMBL/GenBank/DDBJ databases">
        <title>Draft genome sequence of the plant growth promoting rhizobacterium Pseudomonas protegens strain BNJ-SS-45 isolated from wheat (Triticum aestivum) rhizosphere.</title>
        <authorList>
            <person name="Bajpai A."/>
            <person name="Shende K."/>
            <person name="Meena N."/>
            <person name="Upadhyayula S.R."/>
            <person name="Suravajhala P."/>
            <person name="Medicherla K.M."/>
            <person name="Johri B.N."/>
        </authorList>
    </citation>
    <scope>NUCLEOTIDE SEQUENCE [LARGE SCALE GENOMIC DNA]</scope>
    <source>
        <strain evidence="2 3">BNJ-SS-45</strain>
    </source>
</reference>
<sequence>MKKWKLALIGAVSLALAACEKAPTYEFEGQYFAMEGEECTTPANVKDAEQYYLEITKEVRGRNVLFSARFPAAAKAGLPVVSAQSVSPNDDNQLTFNFYEPKSAGTPPEATKFNIVLSVIPNQRKEGHLWVTKAEMNIARDGTVQQYDILENLRRFFELGKAGVCLRKDTTTG</sequence>
<evidence type="ECO:0000313" key="2">
    <source>
        <dbReference type="EMBL" id="PUA46366.1"/>
    </source>
</evidence>
<organism evidence="2 3">
    <name type="scientific">Pseudomonas protegens</name>
    <dbReference type="NCBI Taxonomy" id="380021"/>
    <lineage>
        <taxon>Bacteria</taxon>
        <taxon>Pseudomonadati</taxon>
        <taxon>Pseudomonadota</taxon>
        <taxon>Gammaproteobacteria</taxon>
        <taxon>Pseudomonadales</taxon>
        <taxon>Pseudomonadaceae</taxon>
        <taxon>Pseudomonas</taxon>
    </lineage>
</organism>
<evidence type="ECO:0000256" key="1">
    <source>
        <dbReference type="SAM" id="SignalP"/>
    </source>
</evidence>
<gene>
    <name evidence="2" type="ORF">C5U62_06860</name>
</gene>
<name>A0A2T6GQG1_9PSED</name>
<feature type="chain" id="PRO_5015506833" description="Lipoprotein" evidence="1">
    <location>
        <begin position="18"/>
        <end position="173"/>
    </location>
</feature>
<evidence type="ECO:0000313" key="3">
    <source>
        <dbReference type="Proteomes" id="UP000244178"/>
    </source>
</evidence>
<dbReference type="Proteomes" id="UP000244178">
    <property type="component" value="Unassembled WGS sequence"/>
</dbReference>
<accession>A0A2T6GQG1</accession>
<protein>
    <recommendedName>
        <fullName evidence="4">Lipoprotein</fullName>
    </recommendedName>
</protein>